<evidence type="ECO:0000313" key="1">
    <source>
        <dbReference type="EMBL" id="KAK9890245.1"/>
    </source>
</evidence>
<dbReference type="EMBL" id="JARQZJ010000125">
    <property type="protein sequence ID" value="KAK9890245.1"/>
    <property type="molecule type" value="Genomic_DNA"/>
</dbReference>
<dbReference type="AlphaFoldDB" id="A0AAW1V6I3"/>
<comment type="caution">
    <text evidence="1">The sequence shown here is derived from an EMBL/GenBank/DDBJ whole genome shotgun (WGS) entry which is preliminary data.</text>
</comment>
<keyword evidence="2" id="KW-1185">Reference proteome</keyword>
<protein>
    <submittedName>
        <fullName evidence="1">Uncharacterized protein</fullName>
    </submittedName>
</protein>
<reference evidence="1 2" key="1">
    <citation type="submission" date="2023-03" db="EMBL/GenBank/DDBJ databases">
        <title>Genome insight into feeding habits of ladybird beetles.</title>
        <authorList>
            <person name="Li H.-S."/>
            <person name="Huang Y.-H."/>
            <person name="Pang H."/>
        </authorList>
    </citation>
    <scope>NUCLEOTIDE SEQUENCE [LARGE SCALE GENOMIC DNA]</scope>
    <source>
        <strain evidence="1">SYSU_2023b</strain>
        <tissue evidence="1">Whole body</tissue>
    </source>
</reference>
<dbReference type="Proteomes" id="UP001431783">
    <property type="component" value="Unassembled WGS sequence"/>
</dbReference>
<sequence>ALLSGTLRTFQKAACDEETVTLRCPFGTSISIQLAQYGKSAPSRPLCSSKMVNSRSSYNLNLSCLWPNALQ</sequence>
<gene>
    <name evidence="1" type="ORF">WA026_010358</name>
</gene>
<evidence type="ECO:0000313" key="2">
    <source>
        <dbReference type="Proteomes" id="UP001431783"/>
    </source>
</evidence>
<accession>A0AAW1V6I3</accession>
<dbReference type="InterPro" id="IPR043159">
    <property type="entry name" value="Lectin_gal-bd_sf"/>
</dbReference>
<feature type="non-terminal residue" evidence="1">
    <location>
        <position position="1"/>
    </location>
</feature>
<organism evidence="1 2">
    <name type="scientific">Henosepilachna vigintioctopunctata</name>
    <dbReference type="NCBI Taxonomy" id="420089"/>
    <lineage>
        <taxon>Eukaryota</taxon>
        <taxon>Metazoa</taxon>
        <taxon>Ecdysozoa</taxon>
        <taxon>Arthropoda</taxon>
        <taxon>Hexapoda</taxon>
        <taxon>Insecta</taxon>
        <taxon>Pterygota</taxon>
        <taxon>Neoptera</taxon>
        <taxon>Endopterygota</taxon>
        <taxon>Coleoptera</taxon>
        <taxon>Polyphaga</taxon>
        <taxon>Cucujiformia</taxon>
        <taxon>Coccinelloidea</taxon>
        <taxon>Coccinellidae</taxon>
        <taxon>Epilachninae</taxon>
        <taxon>Epilachnini</taxon>
        <taxon>Henosepilachna</taxon>
    </lineage>
</organism>
<feature type="non-terminal residue" evidence="1">
    <location>
        <position position="71"/>
    </location>
</feature>
<name>A0AAW1V6I3_9CUCU</name>
<dbReference type="Gene3D" id="2.60.120.740">
    <property type="match status" value="1"/>
</dbReference>
<proteinExistence type="predicted"/>